<comment type="similarity">
    <text evidence="1">Belongs to the GSP E family.</text>
</comment>
<dbReference type="SMART" id="SM00382">
    <property type="entry name" value="AAA"/>
    <property type="match status" value="1"/>
</dbReference>
<comment type="caution">
    <text evidence="5">The sequence shown here is derived from an EMBL/GenBank/DDBJ whole genome shotgun (WGS) entry which is preliminary data.</text>
</comment>
<feature type="domain" description="Bacterial type II secretion system protein E" evidence="4">
    <location>
        <begin position="373"/>
        <end position="387"/>
    </location>
</feature>
<dbReference type="Gene3D" id="3.30.450.90">
    <property type="match status" value="1"/>
</dbReference>
<evidence type="ECO:0000256" key="3">
    <source>
        <dbReference type="ARBA" id="ARBA00022840"/>
    </source>
</evidence>
<dbReference type="Pfam" id="PF05157">
    <property type="entry name" value="MshEN"/>
    <property type="match status" value="1"/>
</dbReference>
<dbReference type="GO" id="GO:0016887">
    <property type="term" value="F:ATP hydrolysis activity"/>
    <property type="evidence" value="ECO:0007669"/>
    <property type="project" value="TreeGrafter"/>
</dbReference>
<accession>A0A264W7K2</accession>
<evidence type="ECO:0000259" key="4">
    <source>
        <dbReference type="PROSITE" id="PS00662"/>
    </source>
</evidence>
<evidence type="ECO:0000256" key="2">
    <source>
        <dbReference type="ARBA" id="ARBA00022741"/>
    </source>
</evidence>
<proteinExistence type="inferred from homology"/>
<dbReference type="InterPro" id="IPR001482">
    <property type="entry name" value="T2SS/T4SS_dom"/>
</dbReference>
<dbReference type="FunFam" id="3.40.50.300:FF:000398">
    <property type="entry name" value="Type IV pilus assembly ATPase PilB"/>
    <property type="match status" value="1"/>
</dbReference>
<keyword evidence="2" id="KW-0547">Nucleotide-binding</keyword>
<name>A0A264W7K2_9BACL</name>
<dbReference type="InterPro" id="IPR027417">
    <property type="entry name" value="P-loop_NTPase"/>
</dbReference>
<keyword evidence="3" id="KW-0067">ATP-binding</keyword>
<dbReference type="EMBL" id="NOKQ01000116">
    <property type="protein sequence ID" value="OZS79535.1"/>
    <property type="molecule type" value="Genomic_DNA"/>
</dbReference>
<organism evidence="5 6">
    <name type="scientific">Tetzosporium hominis</name>
    <dbReference type="NCBI Taxonomy" id="2020506"/>
    <lineage>
        <taxon>Bacteria</taxon>
        <taxon>Bacillati</taxon>
        <taxon>Bacillota</taxon>
        <taxon>Bacilli</taxon>
        <taxon>Bacillales</taxon>
        <taxon>Caryophanaceae</taxon>
        <taxon>Tetzosporium</taxon>
    </lineage>
</organism>
<dbReference type="Gene3D" id="3.30.300.160">
    <property type="entry name" value="Type II secretion system, protein E, N-terminal domain"/>
    <property type="match status" value="1"/>
</dbReference>
<dbReference type="PANTHER" id="PTHR30258:SF1">
    <property type="entry name" value="PROTEIN TRANSPORT PROTEIN HOFB HOMOLOG"/>
    <property type="match status" value="1"/>
</dbReference>
<dbReference type="InterPro" id="IPR007831">
    <property type="entry name" value="T2SS_GspE_N"/>
</dbReference>
<protein>
    <submittedName>
        <fullName evidence="5">Type II secretion system protein GspE</fullName>
    </submittedName>
</protein>
<dbReference type="PROSITE" id="PS00662">
    <property type="entry name" value="T2SP_E"/>
    <property type="match status" value="1"/>
</dbReference>
<evidence type="ECO:0000313" key="5">
    <source>
        <dbReference type="EMBL" id="OZS79535.1"/>
    </source>
</evidence>
<dbReference type="Gene3D" id="3.40.50.300">
    <property type="entry name" value="P-loop containing nucleotide triphosphate hydrolases"/>
    <property type="match status" value="1"/>
</dbReference>
<dbReference type="Pfam" id="PF00437">
    <property type="entry name" value="T2SSE"/>
    <property type="match status" value="1"/>
</dbReference>
<dbReference type="RefSeq" id="WP_094941344.1">
    <property type="nucleotide sequence ID" value="NZ_NOKQ01000116.1"/>
</dbReference>
<dbReference type="GO" id="GO:0005886">
    <property type="term" value="C:plasma membrane"/>
    <property type="evidence" value="ECO:0007669"/>
    <property type="project" value="TreeGrafter"/>
</dbReference>
<evidence type="ECO:0000256" key="1">
    <source>
        <dbReference type="ARBA" id="ARBA00006611"/>
    </source>
</evidence>
<reference evidence="5 6" key="1">
    <citation type="submission" date="2017-07" db="EMBL/GenBank/DDBJ databases">
        <title>Tetzosporium hominis gen.nov. sp.nov.</title>
        <authorList>
            <person name="Tetz G."/>
            <person name="Tetz V."/>
        </authorList>
    </citation>
    <scope>NUCLEOTIDE SEQUENCE [LARGE SCALE GENOMIC DNA]</scope>
    <source>
        <strain evidence="5 6">VT-49</strain>
    </source>
</reference>
<dbReference type="SUPFAM" id="SSF52540">
    <property type="entry name" value="P-loop containing nucleoside triphosphate hydrolases"/>
    <property type="match status" value="1"/>
</dbReference>
<dbReference type="InterPro" id="IPR037257">
    <property type="entry name" value="T2SS_E_N_sf"/>
</dbReference>
<dbReference type="FunFam" id="3.30.450.90:FF:000001">
    <property type="entry name" value="Type II secretion system ATPase GspE"/>
    <property type="match status" value="1"/>
</dbReference>
<keyword evidence="6" id="KW-1185">Reference proteome</keyword>
<dbReference type="InterPro" id="IPR003593">
    <property type="entry name" value="AAA+_ATPase"/>
</dbReference>
<dbReference type="Proteomes" id="UP000217065">
    <property type="component" value="Unassembled WGS sequence"/>
</dbReference>
<dbReference type="FunFam" id="3.30.300.160:FF:000002">
    <property type="entry name" value="Type II secretion system protein E"/>
    <property type="match status" value="1"/>
</dbReference>
<dbReference type="GO" id="GO:0005524">
    <property type="term" value="F:ATP binding"/>
    <property type="evidence" value="ECO:0007669"/>
    <property type="project" value="UniProtKB-KW"/>
</dbReference>
<dbReference type="AlphaFoldDB" id="A0A264W7K2"/>
<dbReference type="OrthoDB" id="9808272at2"/>
<evidence type="ECO:0000313" key="6">
    <source>
        <dbReference type="Proteomes" id="UP000217065"/>
    </source>
</evidence>
<dbReference type="SUPFAM" id="SSF160246">
    <property type="entry name" value="EspE N-terminal domain-like"/>
    <property type="match status" value="1"/>
</dbReference>
<sequence length="554" mass="62394">MRLNTKKRIGDMLVEAGMISQEQLEFGLANKAPAEKLGDYFIRENLITEQQLNEMLEMQLGIPNINLTQYPIDPELTTLVPKDIAKRLLVLPIKRERNKLLLAMADPMDYFAIEEVRMATGLQVEPAIAAKYDLLRMLTKFYDLKETMDMSLQDIIPDNMDDETQITDLDSPIVNLVNQLISNAVTQRASDIHFDPQETDFRVRYRIDGVLHLERALPKYIQNVILARIKILANLNITEHRIPQDGRIKQNINMKPVDIRVSTLPTIYGEKVVMRVLDLTNAINDISKLGFSDSNLKAFKKMLKRPNGIVLITGPTGSGKSSTLYAGLNRLNEDEVNIITVEDPVEYQLEGINQIQVKEEVGLTFAAGLRSILRQDPDIVMIGEIRDLETAQIAVRASLTGHLVLSTLHTNSAVESVSRLRDMGIEQFLIASSLVGVISQRLVRRVCRDCAVKEAATDREKELFAENGVEIHEISRGVGCPACNNTGYRGRLAVHEVLEVDDEVRTMIIDGRTQRDIMRYMKQANMKSLLQDGMEKVAQGVTTTEEVFRVATLD</sequence>
<gene>
    <name evidence="5" type="ORF">CF394_00550</name>
</gene>
<dbReference type="PANTHER" id="PTHR30258">
    <property type="entry name" value="TYPE II SECRETION SYSTEM PROTEIN GSPE-RELATED"/>
    <property type="match status" value="1"/>
</dbReference>
<dbReference type="CDD" id="cd01129">
    <property type="entry name" value="PulE-GspE-like"/>
    <property type="match status" value="1"/>
</dbReference>